<organism evidence="1">
    <name type="scientific">Arundo donax</name>
    <name type="common">Giant reed</name>
    <name type="synonym">Donax arundinaceus</name>
    <dbReference type="NCBI Taxonomy" id="35708"/>
    <lineage>
        <taxon>Eukaryota</taxon>
        <taxon>Viridiplantae</taxon>
        <taxon>Streptophyta</taxon>
        <taxon>Embryophyta</taxon>
        <taxon>Tracheophyta</taxon>
        <taxon>Spermatophyta</taxon>
        <taxon>Magnoliopsida</taxon>
        <taxon>Liliopsida</taxon>
        <taxon>Poales</taxon>
        <taxon>Poaceae</taxon>
        <taxon>PACMAD clade</taxon>
        <taxon>Arundinoideae</taxon>
        <taxon>Arundineae</taxon>
        <taxon>Arundo</taxon>
    </lineage>
</organism>
<dbReference type="EMBL" id="GBRH01176018">
    <property type="protein sequence ID" value="JAE21878.1"/>
    <property type="molecule type" value="Transcribed_RNA"/>
</dbReference>
<reference evidence="1" key="2">
    <citation type="journal article" date="2015" name="Data Brief">
        <title>Shoot transcriptome of the giant reed, Arundo donax.</title>
        <authorList>
            <person name="Barrero R.A."/>
            <person name="Guerrero F.D."/>
            <person name="Moolhuijzen P."/>
            <person name="Goolsby J.A."/>
            <person name="Tidwell J."/>
            <person name="Bellgard S.E."/>
            <person name="Bellgard M.I."/>
        </authorList>
    </citation>
    <scope>NUCLEOTIDE SEQUENCE</scope>
    <source>
        <tissue evidence="1">Shoot tissue taken approximately 20 cm above the soil surface</tissue>
    </source>
</reference>
<name>A0A0A9GMG3_ARUDO</name>
<reference evidence="1" key="1">
    <citation type="submission" date="2014-09" db="EMBL/GenBank/DDBJ databases">
        <authorList>
            <person name="Magalhaes I.L.F."/>
            <person name="Oliveira U."/>
            <person name="Santos F.R."/>
            <person name="Vidigal T.H.D.A."/>
            <person name="Brescovit A.D."/>
            <person name="Santos A.J."/>
        </authorList>
    </citation>
    <scope>NUCLEOTIDE SEQUENCE</scope>
    <source>
        <tissue evidence="1">Shoot tissue taken approximately 20 cm above the soil surface</tissue>
    </source>
</reference>
<dbReference type="AlphaFoldDB" id="A0A0A9GMG3"/>
<sequence>MQCCTRGNGIVSECRAIRLTIMICSMTLPPGNDLPLLRSAMIPAEGLMSPIFLARASAVSFKCHLLFLLLCLV</sequence>
<accession>A0A0A9GMG3</accession>
<protein>
    <submittedName>
        <fullName evidence="1">Uncharacterized protein</fullName>
    </submittedName>
</protein>
<evidence type="ECO:0000313" key="1">
    <source>
        <dbReference type="EMBL" id="JAE21878.1"/>
    </source>
</evidence>
<proteinExistence type="predicted"/>